<feature type="region of interest" description="Disordered" evidence="11">
    <location>
        <begin position="34"/>
        <end position="53"/>
    </location>
</feature>
<comment type="subcellular location">
    <subcellularLocation>
        <location evidence="2">Membrane</location>
    </subcellularLocation>
</comment>
<keyword evidence="4" id="KW-0597">Phosphoprotein</keyword>
<dbReference type="PRINTS" id="PR00344">
    <property type="entry name" value="BCTRLSENSOR"/>
</dbReference>
<accession>W1Q500</accession>
<dbReference type="CDD" id="cd06225">
    <property type="entry name" value="HAMP"/>
    <property type="match status" value="1"/>
</dbReference>
<dbReference type="InterPro" id="IPR003660">
    <property type="entry name" value="HAMP_dom"/>
</dbReference>
<evidence type="ECO:0000313" key="16">
    <source>
        <dbReference type="Proteomes" id="UP000019050"/>
    </source>
</evidence>
<dbReference type="PANTHER" id="PTHR45436">
    <property type="entry name" value="SENSOR HISTIDINE KINASE YKOH"/>
    <property type="match status" value="1"/>
</dbReference>
<dbReference type="STRING" id="592010.GCWU000182_000323"/>
<protein>
    <recommendedName>
        <fullName evidence="3">histidine kinase</fullName>
        <ecNumber evidence="3">2.7.13.3</ecNumber>
    </recommendedName>
</protein>
<dbReference type="InterPro" id="IPR004358">
    <property type="entry name" value="Sig_transdc_His_kin-like_C"/>
</dbReference>
<dbReference type="PROSITE" id="PS50885">
    <property type="entry name" value="HAMP"/>
    <property type="match status" value="1"/>
</dbReference>
<dbReference type="Pfam" id="PF00672">
    <property type="entry name" value="HAMP"/>
    <property type="match status" value="1"/>
</dbReference>
<sequence>MVIMLLAMFGATLWISARFVDADRKESLVEVVQMASHHADSPQDQEGGPHEMDRHSFEQGVTLAYYDQQNVSRQHLPGFFKWDLPQNGGTVLSYQEGDQSFLYYDLPLENGQGWVRGVIALSASSRELNNLLRVLAIAGPVLLVLMVLGGYWVLKRALKPIKLLDQTAHAIQTSGDLSQRIPLKGPQDELYFLAQTMNGMLETVETSFEREKQFSHDVSHDLRTPVTVILSESEYGLRYADSLAEAQESHATIQRQALRMKDLINQILELSKLEGQDSLALKPLNLSDYLAKRQEDDQTLAQAAGKELAYDLAPNLQVEADEVLLGRLVDNLLSNALKFAQSQVTLSLTANQVDGVILSITDDGPGIAEAEQAHIWQRFYQVDRARTKSASSGAGLGLALVKAIADQHGAQLSLKSQLGAGARFEVKFPPVKVTN</sequence>
<dbReference type="HOGENOM" id="CLU_000445_89_6_9"/>
<evidence type="ECO:0000256" key="10">
    <source>
        <dbReference type="ARBA" id="ARBA00023136"/>
    </source>
</evidence>
<name>W1Q500_ABIDE</name>
<dbReference type="PROSITE" id="PS50109">
    <property type="entry name" value="HIS_KIN"/>
    <property type="match status" value="1"/>
</dbReference>
<dbReference type="Gene3D" id="6.10.340.10">
    <property type="match status" value="1"/>
</dbReference>
<evidence type="ECO:0000256" key="4">
    <source>
        <dbReference type="ARBA" id="ARBA00022553"/>
    </source>
</evidence>
<keyword evidence="6 12" id="KW-0812">Transmembrane</keyword>
<keyword evidence="8 12" id="KW-1133">Transmembrane helix</keyword>
<dbReference type="EC" id="2.7.13.3" evidence="3"/>
<dbReference type="CDD" id="cd00082">
    <property type="entry name" value="HisKA"/>
    <property type="match status" value="1"/>
</dbReference>
<dbReference type="InterPro" id="IPR036097">
    <property type="entry name" value="HisK_dim/P_sf"/>
</dbReference>
<feature type="domain" description="HAMP" evidence="14">
    <location>
        <begin position="155"/>
        <end position="209"/>
    </location>
</feature>
<dbReference type="Pfam" id="PF02518">
    <property type="entry name" value="HATPase_c"/>
    <property type="match status" value="1"/>
</dbReference>
<dbReference type="eggNOG" id="COG2770">
    <property type="taxonomic scope" value="Bacteria"/>
</dbReference>
<dbReference type="EMBL" id="ACIN03000002">
    <property type="protein sequence ID" value="ESK66256.1"/>
    <property type="molecule type" value="Genomic_DNA"/>
</dbReference>
<dbReference type="Gene3D" id="1.10.287.130">
    <property type="match status" value="1"/>
</dbReference>
<dbReference type="AlphaFoldDB" id="W1Q500"/>
<dbReference type="eggNOG" id="COG0642">
    <property type="taxonomic scope" value="Bacteria"/>
</dbReference>
<keyword evidence="10 12" id="KW-0472">Membrane</keyword>
<evidence type="ECO:0000256" key="2">
    <source>
        <dbReference type="ARBA" id="ARBA00004370"/>
    </source>
</evidence>
<dbReference type="SMART" id="SM00387">
    <property type="entry name" value="HATPase_c"/>
    <property type="match status" value="1"/>
</dbReference>
<evidence type="ECO:0000256" key="8">
    <source>
        <dbReference type="ARBA" id="ARBA00022989"/>
    </source>
</evidence>
<evidence type="ECO:0000259" key="14">
    <source>
        <dbReference type="PROSITE" id="PS50885"/>
    </source>
</evidence>
<dbReference type="InterPro" id="IPR003594">
    <property type="entry name" value="HATPase_dom"/>
</dbReference>
<evidence type="ECO:0000256" key="11">
    <source>
        <dbReference type="SAM" id="MobiDB-lite"/>
    </source>
</evidence>
<proteinExistence type="predicted"/>
<evidence type="ECO:0000313" key="15">
    <source>
        <dbReference type="EMBL" id="ESK66256.1"/>
    </source>
</evidence>
<dbReference type="InterPro" id="IPR036890">
    <property type="entry name" value="HATPase_C_sf"/>
</dbReference>
<organism evidence="15 16">
    <name type="scientific">Abiotrophia defectiva ATCC 49176</name>
    <dbReference type="NCBI Taxonomy" id="592010"/>
    <lineage>
        <taxon>Bacteria</taxon>
        <taxon>Bacillati</taxon>
        <taxon>Bacillota</taxon>
        <taxon>Bacilli</taxon>
        <taxon>Lactobacillales</taxon>
        <taxon>Aerococcaceae</taxon>
        <taxon>Abiotrophia</taxon>
    </lineage>
</organism>
<feature type="transmembrane region" description="Helical" evidence="12">
    <location>
        <begin position="131"/>
        <end position="154"/>
    </location>
</feature>
<evidence type="ECO:0000256" key="6">
    <source>
        <dbReference type="ARBA" id="ARBA00022692"/>
    </source>
</evidence>
<evidence type="ECO:0000256" key="9">
    <source>
        <dbReference type="ARBA" id="ARBA00023012"/>
    </source>
</evidence>
<keyword evidence="5" id="KW-0808">Transferase</keyword>
<evidence type="ECO:0000256" key="3">
    <source>
        <dbReference type="ARBA" id="ARBA00012438"/>
    </source>
</evidence>
<dbReference type="InterPro" id="IPR050428">
    <property type="entry name" value="TCS_sensor_his_kinase"/>
</dbReference>
<keyword evidence="16" id="KW-1185">Reference proteome</keyword>
<feature type="compositionally biased region" description="Basic and acidic residues" evidence="11">
    <location>
        <begin position="37"/>
        <end position="53"/>
    </location>
</feature>
<keyword evidence="7 15" id="KW-0418">Kinase</keyword>
<comment type="caution">
    <text evidence="15">The sequence shown here is derived from an EMBL/GenBank/DDBJ whole genome shotgun (WGS) entry which is preliminary data.</text>
</comment>
<dbReference type="GO" id="GO:0005886">
    <property type="term" value="C:plasma membrane"/>
    <property type="evidence" value="ECO:0007669"/>
    <property type="project" value="TreeGrafter"/>
</dbReference>
<evidence type="ECO:0000256" key="12">
    <source>
        <dbReference type="SAM" id="Phobius"/>
    </source>
</evidence>
<evidence type="ECO:0000259" key="13">
    <source>
        <dbReference type="PROSITE" id="PS50109"/>
    </source>
</evidence>
<dbReference type="SUPFAM" id="SSF158472">
    <property type="entry name" value="HAMP domain-like"/>
    <property type="match status" value="1"/>
</dbReference>
<dbReference type="FunFam" id="1.10.287.130:FF:000001">
    <property type="entry name" value="Two-component sensor histidine kinase"/>
    <property type="match status" value="1"/>
</dbReference>
<dbReference type="Gene3D" id="3.30.565.10">
    <property type="entry name" value="Histidine kinase-like ATPase, C-terminal domain"/>
    <property type="match status" value="1"/>
</dbReference>
<dbReference type="SUPFAM" id="SSF55874">
    <property type="entry name" value="ATPase domain of HSP90 chaperone/DNA topoisomerase II/histidine kinase"/>
    <property type="match status" value="1"/>
</dbReference>
<dbReference type="SMART" id="SM00304">
    <property type="entry name" value="HAMP"/>
    <property type="match status" value="1"/>
</dbReference>
<reference evidence="15" key="1">
    <citation type="submission" date="2013-06" db="EMBL/GenBank/DDBJ databases">
        <authorList>
            <person name="Weinstock G."/>
            <person name="Sodergren E."/>
            <person name="Clifton S."/>
            <person name="Fulton L."/>
            <person name="Fulton B."/>
            <person name="Courtney L."/>
            <person name="Fronick C."/>
            <person name="Harrison M."/>
            <person name="Strong C."/>
            <person name="Farmer C."/>
            <person name="Delahaunty K."/>
            <person name="Markovic C."/>
            <person name="Hall O."/>
            <person name="Minx P."/>
            <person name="Tomlinson C."/>
            <person name="Mitreva M."/>
            <person name="Nelson J."/>
            <person name="Hou S."/>
            <person name="Wollam A."/>
            <person name="Pepin K.H."/>
            <person name="Johnson M."/>
            <person name="Bhonagiri V."/>
            <person name="Nash W.E."/>
            <person name="Warren W."/>
            <person name="Chinwalla A."/>
            <person name="Mardis E.R."/>
            <person name="Wilson R.K."/>
        </authorList>
    </citation>
    <scope>NUCLEOTIDE SEQUENCE [LARGE SCALE GENOMIC DNA]</scope>
    <source>
        <strain evidence="15">ATCC 49176</strain>
    </source>
</reference>
<dbReference type="CDD" id="cd00075">
    <property type="entry name" value="HATPase"/>
    <property type="match status" value="1"/>
</dbReference>
<evidence type="ECO:0000256" key="1">
    <source>
        <dbReference type="ARBA" id="ARBA00000085"/>
    </source>
</evidence>
<evidence type="ECO:0000256" key="7">
    <source>
        <dbReference type="ARBA" id="ARBA00022777"/>
    </source>
</evidence>
<dbReference type="SUPFAM" id="SSF47384">
    <property type="entry name" value="Homodimeric domain of signal transducing histidine kinase"/>
    <property type="match status" value="1"/>
</dbReference>
<dbReference type="InterPro" id="IPR003661">
    <property type="entry name" value="HisK_dim/P_dom"/>
</dbReference>
<feature type="domain" description="Histidine kinase" evidence="13">
    <location>
        <begin position="217"/>
        <end position="432"/>
    </location>
</feature>
<dbReference type="PANTHER" id="PTHR45436:SF5">
    <property type="entry name" value="SENSOR HISTIDINE KINASE TRCS"/>
    <property type="match status" value="1"/>
</dbReference>
<dbReference type="GO" id="GO:0000155">
    <property type="term" value="F:phosphorelay sensor kinase activity"/>
    <property type="evidence" value="ECO:0007669"/>
    <property type="project" value="InterPro"/>
</dbReference>
<keyword evidence="9" id="KW-0902">Two-component regulatory system</keyword>
<dbReference type="Proteomes" id="UP000019050">
    <property type="component" value="Unassembled WGS sequence"/>
</dbReference>
<dbReference type="SMART" id="SM00388">
    <property type="entry name" value="HisKA"/>
    <property type="match status" value="1"/>
</dbReference>
<evidence type="ECO:0000256" key="5">
    <source>
        <dbReference type="ARBA" id="ARBA00022679"/>
    </source>
</evidence>
<dbReference type="Pfam" id="PF00512">
    <property type="entry name" value="HisKA"/>
    <property type="match status" value="1"/>
</dbReference>
<gene>
    <name evidence="15" type="ORF">GCWU000182_000323</name>
</gene>
<dbReference type="InterPro" id="IPR005467">
    <property type="entry name" value="His_kinase_dom"/>
</dbReference>
<comment type="catalytic activity">
    <reaction evidence="1">
        <text>ATP + protein L-histidine = ADP + protein N-phospho-L-histidine.</text>
        <dbReference type="EC" id="2.7.13.3"/>
    </reaction>
</comment>